<organism>
    <name type="scientific">Pyricularia oryzae (strain P131)</name>
    <name type="common">Rice blast fungus</name>
    <name type="synonym">Magnaporthe oryzae</name>
    <dbReference type="NCBI Taxonomy" id="1143193"/>
    <lineage>
        <taxon>Eukaryota</taxon>
        <taxon>Fungi</taxon>
        <taxon>Dikarya</taxon>
        <taxon>Ascomycota</taxon>
        <taxon>Pezizomycotina</taxon>
        <taxon>Sordariomycetes</taxon>
        <taxon>Sordariomycetidae</taxon>
        <taxon>Magnaporthales</taxon>
        <taxon>Pyriculariaceae</taxon>
        <taxon>Pyricularia</taxon>
    </lineage>
</organism>
<accession>L7JFH3</accession>
<dbReference type="AlphaFoldDB" id="L7JFH3"/>
<dbReference type="EMBL" id="JH794380">
    <property type="protein sequence ID" value="ELQ66961.1"/>
    <property type="molecule type" value="Genomic_DNA"/>
</dbReference>
<feature type="compositionally biased region" description="Polar residues" evidence="1">
    <location>
        <begin position="1"/>
        <end position="20"/>
    </location>
</feature>
<protein>
    <submittedName>
        <fullName evidence="2">Uncharacterized protein</fullName>
    </submittedName>
</protein>
<gene>
    <name evidence="2" type="ORF">OOW_P131scaffold00344g1</name>
</gene>
<sequence length="125" mass="12652">MNGATQALSGASEAPSTEDAQQQQSSSGSNGTPAGEGNGAAAAAAAAAAGLKKRKKDALKPIITTENPAPTSQPAPPTYLPYLPTYKPRTHPLYGVRAQAQVLVAIRALCAYVLIESNMGSSAMA</sequence>
<evidence type="ECO:0000313" key="2">
    <source>
        <dbReference type="EMBL" id="ELQ66961.1"/>
    </source>
</evidence>
<proteinExistence type="predicted"/>
<reference evidence="2" key="1">
    <citation type="journal article" date="2012" name="PLoS Genet.">
        <title>Comparative analysis of the genomes of two field isolates of the rice blast fungus Magnaporthe oryzae.</title>
        <authorList>
            <person name="Xue M."/>
            <person name="Yang J."/>
            <person name="Li Z."/>
            <person name="Hu S."/>
            <person name="Yao N."/>
            <person name="Dean R.A."/>
            <person name="Zhao W."/>
            <person name="Shen M."/>
            <person name="Zhang H."/>
            <person name="Li C."/>
            <person name="Liu L."/>
            <person name="Cao L."/>
            <person name="Xu X."/>
            <person name="Xing Y."/>
            <person name="Hsiang T."/>
            <person name="Zhang Z."/>
            <person name="Xu J.R."/>
            <person name="Peng Y.L."/>
        </authorList>
    </citation>
    <scope>NUCLEOTIDE SEQUENCE [LARGE SCALE GENOMIC DNA]</scope>
    <source>
        <strain evidence="2">P131</strain>
    </source>
</reference>
<name>L7JFH3_PYRO1</name>
<feature type="region of interest" description="Disordered" evidence="1">
    <location>
        <begin position="1"/>
        <end position="46"/>
    </location>
</feature>
<feature type="region of interest" description="Disordered" evidence="1">
    <location>
        <begin position="59"/>
        <end position="83"/>
    </location>
</feature>
<evidence type="ECO:0000256" key="1">
    <source>
        <dbReference type="SAM" id="MobiDB-lite"/>
    </source>
</evidence>